<feature type="region of interest" description="Disordered" evidence="5">
    <location>
        <begin position="35"/>
        <end position="57"/>
    </location>
</feature>
<dbReference type="RefSeq" id="XP_010696894.1">
    <property type="nucleotide sequence ID" value="XM_010698592.1"/>
</dbReference>
<dbReference type="AlphaFoldDB" id="A0A088S463"/>
<evidence type="ECO:0000256" key="2">
    <source>
        <dbReference type="ARBA" id="ARBA00022705"/>
    </source>
</evidence>
<evidence type="ECO:0000313" key="7">
    <source>
        <dbReference type="Proteomes" id="UP000063063"/>
    </source>
</evidence>
<dbReference type="eggNOG" id="ENOG502R16X">
    <property type="taxonomic scope" value="Eukaryota"/>
</dbReference>
<keyword evidence="4" id="KW-0234">DNA repair</keyword>
<evidence type="ECO:0000256" key="1">
    <source>
        <dbReference type="ARBA" id="ARBA00022598"/>
    </source>
</evidence>
<keyword evidence="2" id="KW-0235">DNA replication</keyword>
<feature type="region of interest" description="Disordered" evidence="5">
    <location>
        <begin position="173"/>
        <end position="208"/>
    </location>
</feature>
<organism evidence="6 7">
    <name type="scientific">Leishmania panamensis</name>
    <dbReference type="NCBI Taxonomy" id="5679"/>
    <lineage>
        <taxon>Eukaryota</taxon>
        <taxon>Discoba</taxon>
        <taxon>Euglenozoa</taxon>
        <taxon>Kinetoplastea</taxon>
        <taxon>Metakinetoplastina</taxon>
        <taxon>Trypanosomatida</taxon>
        <taxon>Trypanosomatidae</taxon>
        <taxon>Leishmaniinae</taxon>
        <taxon>Leishmania</taxon>
        <taxon>Leishmania guyanensis species complex</taxon>
    </lineage>
</organism>
<evidence type="ECO:0000256" key="4">
    <source>
        <dbReference type="ARBA" id="ARBA00023204"/>
    </source>
</evidence>
<dbReference type="GO" id="GO:0006281">
    <property type="term" value="P:DNA repair"/>
    <property type="evidence" value="ECO:0007669"/>
    <property type="project" value="UniProtKB-KW"/>
</dbReference>
<keyword evidence="7" id="KW-1185">Reference proteome</keyword>
<dbReference type="KEGG" id="lpan:LPMP_110450"/>
<dbReference type="EMBL" id="CP009380">
    <property type="protein sequence ID" value="AIN96241.1"/>
    <property type="molecule type" value="Genomic_DNA"/>
</dbReference>
<evidence type="ECO:0000256" key="3">
    <source>
        <dbReference type="ARBA" id="ARBA00022763"/>
    </source>
</evidence>
<feature type="compositionally biased region" description="Low complexity" evidence="5">
    <location>
        <begin position="37"/>
        <end position="54"/>
    </location>
</feature>
<sequence length="771" mass="83966">MLHSCRRLARTLPFMPMALSSLNLLEHRLQATGLGGTTSTPAAPKSLAAPSLTSDNSESEKMRQLKWFSSSVDAPFFISPKHDGVRLISYVPPTTATTPPLSSSQHASNRKRTKRGATTGKSPPLTTCYSRYGRPIYGLFWIEEELRLLRALCGDASLIIDGELYLHRTDMEASQAGQQGQPKAPDSRRKKPARTGLPSSNADGARPLPTRADTFHSGFLAVSALVNRFRGSASQCTSKEGVLQYVPSLPRLCVFDVPSYSPCPNPLAPLTRTVPTAISAVSRLHSSTKASVTDGGGSQRVLAEIQRVRSDVISALRLNDVEQLRIVPNLTLFSHRLRTMHYLFELLSRAMESPVLLQHFCPTAASLCNARKTRAAGDWRTPTAIAAQMQPLHSGIAPYHGGHFVSRIPYQLVASLEDTTQRVLPVYLNAGYEGAVIRAPVNTYEFKEKTKGTLAALVAPLLRATETTKTRRSLHLRGKNAGGREVSGRSARNRAALLLSLNTGTALGAATPLMVRAYRGNVPCCEPAQPASPADAGLTDAELDVLDVVAMGRRAILQSAKLTWRSMTAVKVLTYHDREYPILRPLLKEPSTNPRTRELVSIPRARARALGYLIKPNADEAVSSGDRETTLTPATPQRERKNTMRNGTTTDTGAAVCFYGLQCLAENGLVFNVSLPKLTLAQQRTLLQHLLSAGRDVMRNRSPSASPTKTRNNNKKLNVKGPYEEAASLRPSKMVSLTGLYATVKFSTLTEHGLPRFGSVKAIRGGKGWFM</sequence>
<gene>
    <name evidence="6" type="ORF">LPMP_110450</name>
</gene>
<dbReference type="Proteomes" id="UP000063063">
    <property type="component" value="Chromosome 11"/>
</dbReference>
<keyword evidence="1 6" id="KW-0436">Ligase</keyword>
<dbReference type="PANTHER" id="PTHR47810:SF5">
    <property type="entry name" value="LIGASE, PUTATIVE-RELATED"/>
    <property type="match status" value="1"/>
</dbReference>
<accession>A0A088S463</accession>
<protein>
    <submittedName>
        <fullName evidence="6">DNA ligase, putative</fullName>
        <ecNumber evidence="6">6.5.1.1</ecNumber>
    </submittedName>
</protein>
<dbReference type="VEuPathDB" id="TriTrypDB:LPAL13_110006900"/>
<dbReference type="SUPFAM" id="SSF56091">
    <property type="entry name" value="DNA ligase/mRNA capping enzyme, catalytic domain"/>
    <property type="match status" value="1"/>
</dbReference>
<evidence type="ECO:0000256" key="5">
    <source>
        <dbReference type="SAM" id="MobiDB-lite"/>
    </source>
</evidence>
<reference evidence="6 7" key="1">
    <citation type="journal article" date="2015" name="Sci. Rep.">
        <title>The genome of Leishmania panamensis: insights into genomics of the L. (Viannia) subgenus.</title>
        <authorList>
            <person name="Llanes A."/>
            <person name="Restrepo C.M."/>
            <person name="Vecchio G.D."/>
            <person name="Anguizola F.J."/>
            <person name="Lleonart R."/>
        </authorList>
    </citation>
    <scope>NUCLEOTIDE SEQUENCE [LARGE SCALE GENOMIC DNA]</scope>
    <source>
        <strain evidence="6 7">MHOM/PA/94/PSC-1</strain>
    </source>
</reference>
<dbReference type="GeneID" id="22572910"/>
<keyword evidence="3" id="KW-0227">DNA damage</keyword>
<proteinExistence type="predicted"/>
<evidence type="ECO:0000313" key="6">
    <source>
        <dbReference type="EMBL" id="AIN96241.1"/>
    </source>
</evidence>
<dbReference type="GO" id="GO:0006260">
    <property type="term" value="P:DNA replication"/>
    <property type="evidence" value="ECO:0007669"/>
    <property type="project" value="UniProtKB-KW"/>
</dbReference>
<dbReference type="VEuPathDB" id="TriTrypDB:LPMP_110450"/>
<dbReference type="PANTHER" id="PTHR47810">
    <property type="entry name" value="DNA LIGASE"/>
    <property type="match status" value="1"/>
</dbReference>
<dbReference type="InterPro" id="IPR050326">
    <property type="entry name" value="NAD_dep_DNA_ligaseB"/>
</dbReference>
<dbReference type="GO" id="GO:0003910">
    <property type="term" value="F:DNA ligase (ATP) activity"/>
    <property type="evidence" value="ECO:0007669"/>
    <property type="project" value="UniProtKB-EC"/>
</dbReference>
<feature type="region of interest" description="Disordered" evidence="5">
    <location>
        <begin position="94"/>
        <end position="125"/>
    </location>
</feature>
<dbReference type="EC" id="6.5.1.1" evidence="6"/>
<dbReference type="OrthoDB" id="277431at2759"/>
<name>A0A088S463_LEIPA</name>
<feature type="region of interest" description="Disordered" evidence="5">
    <location>
        <begin position="621"/>
        <end position="648"/>
    </location>
</feature>